<feature type="region of interest" description="Disordered" evidence="8">
    <location>
        <begin position="277"/>
        <end position="354"/>
    </location>
</feature>
<evidence type="ECO:0000313" key="10">
    <source>
        <dbReference type="Proteomes" id="UP000509704"/>
    </source>
</evidence>
<feature type="compositionally biased region" description="Polar residues" evidence="8">
    <location>
        <begin position="242"/>
        <end position="257"/>
    </location>
</feature>
<dbReference type="KEGG" id="zmk:HG535_0G03780"/>
<accession>A0A7H9B6Z3</accession>
<dbReference type="Pfam" id="PF09494">
    <property type="entry name" value="Slx4"/>
    <property type="match status" value="1"/>
</dbReference>
<evidence type="ECO:0000256" key="8">
    <source>
        <dbReference type="SAM" id="MobiDB-lite"/>
    </source>
</evidence>
<proteinExistence type="inferred from homology"/>
<dbReference type="Proteomes" id="UP000509704">
    <property type="component" value="Chromosome 7"/>
</dbReference>
<sequence length="595" mass="66669">MDLERARRNLDLVRKGQPEVCEGSGDECDDGDINPGLDMDVGGGTLIPDSLGLSSVSSVAESQEEVPIFINTQVQGQLDDLEQENIMKSKLRQFDYNLDSSQAKSILKSWPAVKSRTSTRTKKRVQSGAKSVTQTNIEGHSKSEVLLKKLSGKHSKIKDILKTPQLSKSVNNKRGKKTPIKYDIYNAQEWNHIYQRLMETFPQTKYKEVGEVYHFLYGVEGTKQDLWTSSQLPPDDSYKDQCMSSPSGSPMKESQQATIMSLSQVMSDDFVGEKLEENHGQGSQKYDEASQSPFEHRTNELTSEDPINQPDEEYDDDDHISIVSDTTDESFPVPPVKSENPYKGTLTNFGAPPILPPPNTEGIIDLTSSFKAVQCLISPLKSDETTSIQVPATRNPTIRASPKIWSDEPRMGANMIRLKMRKIQLSSAKEYFSRLFEMHLIDAQTNVPDTEAEDNDEDFCVIDLEPIAENSRDGQEFHLNSQILSQSAAKMRQNLKEIGLKPSRSKSEMIASLQAASQVLDASTDTKEQRKEVYDLLTTLVQSSPSLHEKVYTFQPIVLKDLIKQLAAANPFVDHLNEPIIREWADMQGICLRSS</sequence>
<dbReference type="GO" id="GO:0006310">
    <property type="term" value="P:DNA recombination"/>
    <property type="evidence" value="ECO:0007669"/>
    <property type="project" value="UniProtKB-KW"/>
</dbReference>
<evidence type="ECO:0000313" key="9">
    <source>
        <dbReference type="EMBL" id="QLG74495.1"/>
    </source>
</evidence>
<dbReference type="GeneID" id="59238278"/>
<evidence type="ECO:0000256" key="5">
    <source>
        <dbReference type="ARBA" id="ARBA00023204"/>
    </source>
</evidence>
<feature type="region of interest" description="Disordered" evidence="8">
    <location>
        <begin position="227"/>
        <end position="257"/>
    </location>
</feature>
<reference evidence="9 10" key="1">
    <citation type="submission" date="2020-07" db="EMBL/GenBank/DDBJ databases">
        <title>The yeast mating-type switching endonuclease HO is a domesticated member of an unorthodox homing genetic element family.</title>
        <authorList>
            <person name="Coughlan A.Y."/>
            <person name="Lombardi L."/>
            <person name="Braun-Galleani S."/>
            <person name="Martos A.R."/>
            <person name="Galeote V."/>
            <person name="Bigey F."/>
            <person name="Dequin S."/>
            <person name="Byrne K.P."/>
            <person name="Wolfe K.H."/>
        </authorList>
    </citation>
    <scope>NUCLEOTIDE SEQUENCE [LARGE SCALE GENOMIC DNA]</scope>
    <source>
        <strain evidence="9 10">NRRL Y-6702</strain>
    </source>
</reference>
<keyword evidence="6" id="KW-0539">Nucleus</keyword>
<dbReference type="GO" id="GO:0033557">
    <property type="term" value="C:Slx1-Slx4 complex"/>
    <property type="evidence" value="ECO:0007669"/>
    <property type="project" value="InterPro"/>
</dbReference>
<evidence type="ECO:0000256" key="6">
    <source>
        <dbReference type="ARBA" id="ARBA00023242"/>
    </source>
</evidence>
<dbReference type="GO" id="GO:0006260">
    <property type="term" value="P:DNA replication"/>
    <property type="evidence" value="ECO:0007669"/>
    <property type="project" value="InterPro"/>
</dbReference>
<name>A0A7H9B6Z3_ZYGMR</name>
<dbReference type="GO" id="GO:0006281">
    <property type="term" value="P:DNA repair"/>
    <property type="evidence" value="ECO:0007669"/>
    <property type="project" value="UniProtKB-KW"/>
</dbReference>
<dbReference type="OrthoDB" id="4066789at2759"/>
<evidence type="ECO:0000256" key="1">
    <source>
        <dbReference type="ARBA" id="ARBA00004123"/>
    </source>
</evidence>
<keyword evidence="10" id="KW-1185">Reference proteome</keyword>
<dbReference type="RefSeq" id="XP_037146220.1">
    <property type="nucleotide sequence ID" value="XM_037290325.1"/>
</dbReference>
<evidence type="ECO:0000256" key="7">
    <source>
        <dbReference type="ARBA" id="ARBA00029496"/>
    </source>
</evidence>
<evidence type="ECO:0000256" key="3">
    <source>
        <dbReference type="ARBA" id="ARBA00022763"/>
    </source>
</evidence>
<gene>
    <name evidence="9" type="ORF">HG535_0G03780</name>
</gene>
<protein>
    <recommendedName>
        <fullName evidence="7">Structure-specific endonuclease subunit SLX4</fullName>
    </recommendedName>
</protein>
<keyword evidence="5" id="KW-0234">DNA repair</keyword>
<dbReference type="InterPro" id="IPR018574">
    <property type="entry name" value="Structure-sp_endonuc_su_Slx4"/>
</dbReference>
<keyword evidence="4" id="KW-0233">DNA recombination</keyword>
<organism evidence="9 10">
    <name type="scientific">Zygotorulaspora mrakii</name>
    <name type="common">Zygosaccharomyces mrakii</name>
    <dbReference type="NCBI Taxonomy" id="42260"/>
    <lineage>
        <taxon>Eukaryota</taxon>
        <taxon>Fungi</taxon>
        <taxon>Dikarya</taxon>
        <taxon>Ascomycota</taxon>
        <taxon>Saccharomycotina</taxon>
        <taxon>Saccharomycetes</taxon>
        <taxon>Saccharomycetales</taxon>
        <taxon>Saccharomycetaceae</taxon>
        <taxon>Zygotorulaspora</taxon>
    </lineage>
</organism>
<dbReference type="EMBL" id="CP058610">
    <property type="protein sequence ID" value="QLG74495.1"/>
    <property type="molecule type" value="Genomic_DNA"/>
</dbReference>
<dbReference type="AlphaFoldDB" id="A0A7H9B6Z3"/>
<evidence type="ECO:0000256" key="4">
    <source>
        <dbReference type="ARBA" id="ARBA00023172"/>
    </source>
</evidence>
<comment type="similarity">
    <text evidence="2">Belongs to the SLX4 family.</text>
</comment>
<comment type="subcellular location">
    <subcellularLocation>
        <location evidence="1">Nucleus</location>
    </subcellularLocation>
</comment>
<keyword evidence="3" id="KW-0227">DNA damage</keyword>
<feature type="compositionally biased region" description="Polar residues" evidence="8">
    <location>
        <begin position="280"/>
        <end position="293"/>
    </location>
</feature>
<evidence type="ECO:0000256" key="2">
    <source>
        <dbReference type="ARBA" id="ARBA00006661"/>
    </source>
</evidence>